<dbReference type="PANTHER" id="PTHR30154:SF34">
    <property type="entry name" value="TRANSCRIPTIONAL REGULATOR AZLB"/>
    <property type="match status" value="1"/>
</dbReference>
<dbReference type="InterPro" id="IPR036388">
    <property type="entry name" value="WH-like_DNA-bd_sf"/>
</dbReference>
<dbReference type="SUPFAM" id="SSF54909">
    <property type="entry name" value="Dimeric alpha+beta barrel"/>
    <property type="match status" value="1"/>
</dbReference>
<dbReference type="InterPro" id="IPR000485">
    <property type="entry name" value="AsnC-type_HTH_dom"/>
</dbReference>
<organism evidence="5 6">
    <name type="scientific">Sphingomonas sanxanigenens DSM 19645 = NX02</name>
    <dbReference type="NCBI Taxonomy" id="1123269"/>
    <lineage>
        <taxon>Bacteria</taxon>
        <taxon>Pseudomonadati</taxon>
        <taxon>Pseudomonadota</taxon>
        <taxon>Alphaproteobacteria</taxon>
        <taxon>Sphingomonadales</taxon>
        <taxon>Sphingomonadaceae</taxon>
        <taxon>Sphingomonas</taxon>
    </lineage>
</organism>
<dbReference type="InterPro" id="IPR019885">
    <property type="entry name" value="Tscrpt_reg_HTH_AsnC-type_CS"/>
</dbReference>
<dbReference type="InterPro" id="IPR019887">
    <property type="entry name" value="Tscrpt_reg_AsnC/Lrp_C"/>
</dbReference>
<dbReference type="KEGG" id="ssan:NX02_07265"/>
<dbReference type="PATRIC" id="fig|1123269.5.peg.1409"/>
<dbReference type="AlphaFoldDB" id="W0A5E9"/>
<dbReference type="EMBL" id="CP006644">
    <property type="protein sequence ID" value="AHE53179.1"/>
    <property type="molecule type" value="Genomic_DNA"/>
</dbReference>
<name>W0A5E9_9SPHN</name>
<evidence type="ECO:0000256" key="2">
    <source>
        <dbReference type="ARBA" id="ARBA00023125"/>
    </source>
</evidence>
<dbReference type="InterPro" id="IPR019888">
    <property type="entry name" value="Tscrpt_reg_AsnC-like"/>
</dbReference>
<dbReference type="Gene3D" id="1.10.10.10">
    <property type="entry name" value="Winged helix-like DNA-binding domain superfamily/Winged helix DNA-binding domain"/>
    <property type="match status" value="1"/>
</dbReference>
<dbReference type="Gene3D" id="3.30.70.920">
    <property type="match status" value="1"/>
</dbReference>
<dbReference type="PROSITE" id="PS00519">
    <property type="entry name" value="HTH_ASNC_1"/>
    <property type="match status" value="1"/>
</dbReference>
<evidence type="ECO:0000256" key="3">
    <source>
        <dbReference type="ARBA" id="ARBA00023163"/>
    </source>
</evidence>
<dbReference type="HOGENOM" id="CLU_091233_0_3_5"/>
<dbReference type="GO" id="GO:0043200">
    <property type="term" value="P:response to amino acid"/>
    <property type="evidence" value="ECO:0007669"/>
    <property type="project" value="TreeGrafter"/>
</dbReference>
<dbReference type="eggNOG" id="COG1522">
    <property type="taxonomic scope" value="Bacteria"/>
</dbReference>
<dbReference type="InterPro" id="IPR011008">
    <property type="entry name" value="Dimeric_a/b-barrel"/>
</dbReference>
<evidence type="ECO:0000313" key="6">
    <source>
        <dbReference type="Proteomes" id="UP000018851"/>
    </source>
</evidence>
<dbReference type="SMART" id="SM00344">
    <property type="entry name" value="HTH_ASNC"/>
    <property type="match status" value="1"/>
</dbReference>
<dbReference type="InterPro" id="IPR036390">
    <property type="entry name" value="WH_DNA-bd_sf"/>
</dbReference>
<dbReference type="PANTHER" id="PTHR30154">
    <property type="entry name" value="LEUCINE-RESPONSIVE REGULATORY PROTEIN"/>
    <property type="match status" value="1"/>
</dbReference>
<dbReference type="GO" id="GO:0043565">
    <property type="term" value="F:sequence-specific DNA binding"/>
    <property type="evidence" value="ECO:0007669"/>
    <property type="project" value="InterPro"/>
</dbReference>
<dbReference type="PROSITE" id="PS50956">
    <property type="entry name" value="HTH_ASNC_2"/>
    <property type="match status" value="1"/>
</dbReference>
<dbReference type="PRINTS" id="PR00033">
    <property type="entry name" value="HTHASNC"/>
</dbReference>
<keyword evidence="2" id="KW-0238">DNA-binding</keyword>
<dbReference type="Pfam" id="PF13412">
    <property type="entry name" value="HTH_24"/>
    <property type="match status" value="1"/>
</dbReference>
<evidence type="ECO:0000259" key="4">
    <source>
        <dbReference type="PROSITE" id="PS50956"/>
    </source>
</evidence>
<dbReference type="SUPFAM" id="SSF46785">
    <property type="entry name" value="Winged helix' DNA-binding domain"/>
    <property type="match status" value="1"/>
</dbReference>
<protein>
    <recommendedName>
        <fullName evidence="4">HTH asnC-type domain-containing protein</fullName>
    </recommendedName>
</protein>
<evidence type="ECO:0000313" key="5">
    <source>
        <dbReference type="EMBL" id="AHE53179.1"/>
    </source>
</evidence>
<accession>W0A5E9</accession>
<feature type="domain" description="HTH asnC-type" evidence="4">
    <location>
        <begin position="15"/>
        <end position="77"/>
    </location>
</feature>
<sequence>MERLRPATMEQGAELDTYDGKILQMLAADGRISWRDLADGIGLSLTPTLRRVRRLERDGYIEGYAAILDEKRMAGSLSIFVMLTLERQSDEMLGEFEREINDFPEVISCFMTTGSTDYLLRVVVRDLDHYQHVLRRLTAIRSIAHVNSIVSLKSIVRRRGFHV</sequence>
<keyword evidence="1" id="KW-0805">Transcription regulation</keyword>
<dbReference type="Pfam" id="PF01037">
    <property type="entry name" value="AsnC_trans_reg"/>
    <property type="match status" value="1"/>
</dbReference>
<dbReference type="GO" id="GO:0005829">
    <property type="term" value="C:cytosol"/>
    <property type="evidence" value="ECO:0007669"/>
    <property type="project" value="TreeGrafter"/>
</dbReference>
<evidence type="ECO:0000256" key="1">
    <source>
        <dbReference type="ARBA" id="ARBA00023015"/>
    </source>
</evidence>
<dbReference type="Proteomes" id="UP000018851">
    <property type="component" value="Chromosome"/>
</dbReference>
<dbReference type="RefSeq" id="WP_245648788.1">
    <property type="nucleotide sequence ID" value="NZ_CP006644.1"/>
</dbReference>
<keyword evidence="6" id="KW-1185">Reference proteome</keyword>
<keyword evidence="3" id="KW-0804">Transcription</keyword>
<dbReference type="STRING" id="1123269.NX02_07265"/>
<proteinExistence type="predicted"/>
<reference evidence="5 6" key="1">
    <citation type="submission" date="2013-07" db="EMBL/GenBank/DDBJ databases">
        <title>Completed genome of Sphingomonas sanxanigenens NX02.</title>
        <authorList>
            <person name="Ma T."/>
            <person name="Huang H."/>
            <person name="Wu M."/>
            <person name="Li X."/>
            <person name="Li G."/>
        </authorList>
    </citation>
    <scope>NUCLEOTIDE SEQUENCE [LARGE SCALE GENOMIC DNA]</scope>
    <source>
        <strain evidence="5 6">NX02</strain>
    </source>
</reference>
<gene>
    <name evidence="5" type="ORF">NX02_07265</name>
</gene>